<gene>
    <name evidence="1" type="ORF">RU92_GL001209</name>
</gene>
<organism evidence="1 2">
    <name type="scientific">Lactococcus cremoris subsp. tructae</name>
    <dbReference type="NCBI Taxonomy" id="542833"/>
    <lineage>
        <taxon>Bacteria</taxon>
        <taxon>Bacillati</taxon>
        <taxon>Bacillota</taxon>
        <taxon>Bacilli</taxon>
        <taxon>Lactobacillales</taxon>
        <taxon>Streptococcaceae</taxon>
        <taxon>Lactococcus</taxon>
    </lineage>
</organism>
<proteinExistence type="predicted"/>
<evidence type="ECO:0000313" key="1">
    <source>
        <dbReference type="EMBL" id="PCS15738.1"/>
    </source>
</evidence>
<name>A0A2A5SPC9_LACLC</name>
<reference evidence="1 2" key="1">
    <citation type="submission" date="2014-12" db="EMBL/GenBank/DDBJ databases">
        <title>Draft genome sequences of 10 type strains of Lactococcus.</title>
        <authorList>
            <person name="Sun Z."/>
            <person name="Zhong Z."/>
            <person name="Liu W."/>
            <person name="Zhang W."/>
            <person name="Zhang H."/>
        </authorList>
    </citation>
    <scope>NUCLEOTIDE SEQUENCE [LARGE SCALE GENOMIC DNA]</scope>
    <source>
        <strain evidence="1 2">DSM 21502</strain>
    </source>
</reference>
<dbReference type="AlphaFoldDB" id="A0A2A5SPC9"/>
<evidence type="ECO:0000313" key="2">
    <source>
        <dbReference type="Proteomes" id="UP000218711"/>
    </source>
</evidence>
<dbReference type="EMBL" id="JXKC01000019">
    <property type="protein sequence ID" value="PCS15738.1"/>
    <property type="molecule type" value="Genomic_DNA"/>
</dbReference>
<dbReference type="Proteomes" id="UP000218711">
    <property type="component" value="Unassembled WGS sequence"/>
</dbReference>
<protein>
    <submittedName>
        <fullName evidence="1">Uncharacterized protein</fullName>
    </submittedName>
</protein>
<accession>A0A2A5SPC9</accession>
<sequence>MTGLGLRFDETYFEEGFNLKDWGYDILFFSWSAILPEQEEIEKHLLLKYKTVWKRGKKKIYYTHTCEHCYQKINNGYIYDDLTHVTPFGVHSKEKLYLERIALDKPLRLKITIRGSIAPTTQFLKRIEYIK</sequence>
<comment type="caution">
    <text evidence="1">The sequence shown here is derived from an EMBL/GenBank/DDBJ whole genome shotgun (WGS) entry which is preliminary data.</text>
</comment>